<organism evidence="3 4">
    <name type="scientific">Eragrostis curvula</name>
    <name type="common">weeping love grass</name>
    <dbReference type="NCBI Taxonomy" id="38414"/>
    <lineage>
        <taxon>Eukaryota</taxon>
        <taxon>Viridiplantae</taxon>
        <taxon>Streptophyta</taxon>
        <taxon>Embryophyta</taxon>
        <taxon>Tracheophyta</taxon>
        <taxon>Spermatophyta</taxon>
        <taxon>Magnoliopsida</taxon>
        <taxon>Liliopsida</taxon>
        <taxon>Poales</taxon>
        <taxon>Poaceae</taxon>
        <taxon>PACMAD clade</taxon>
        <taxon>Chloridoideae</taxon>
        <taxon>Eragrostideae</taxon>
        <taxon>Eragrostidinae</taxon>
        <taxon>Eragrostis</taxon>
    </lineage>
</organism>
<evidence type="ECO:0000313" key="3">
    <source>
        <dbReference type="EMBL" id="TVU30951.1"/>
    </source>
</evidence>
<evidence type="ECO:0000313" key="4">
    <source>
        <dbReference type="Proteomes" id="UP000324897"/>
    </source>
</evidence>
<dbReference type="FunFam" id="3.80.10.10:FF:000357">
    <property type="entry name" value="F-box/LRR-repeat protein 15"/>
    <property type="match status" value="1"/>
</dbReference>
<dbReference type="InterPro" id="IPR055411">
    <property type="entry name" value="LRR_FXL15/At3g58940/PEG3-like"/>
</dbReference>
<dbReference type="InterPro" id="IPR055312">
    <property type="entry name" value="FBL15-like"/>
</dbReference>
<proteinExistence type="predicted"/>
<accession>A0A5J9V6E3</accession>
<gene>
    <name evidence="3" type="ORF">EJB05_22609</name>
</gene>
<protein>
    <recommendedName>
        <fullName evidence="2">F-box domain-containing protein</fullName>
    </recommendedName>
</protein>
<evidence type="ECO:0000256" key="1">
    <source>
        <dbReference type="SAM" id="MobiDB-lite"/>
    </source>
</evidence>
<dbReference type="SMART" id="SM00367">
    <property type="entry name" value="LRR_CC"/>
    <property type="match status" value="10"/>
</dbReference>
<feature type="region of interest" description="Disordered" evidence="1">
    <location>
        <begin position="65"/>
        <end position="91"/>
    </location>
</feature>
<name>A0A5J9V6E3_9POAL</name>
<keyword evidence="4" id="KW-1185">Reference proteome</keyword>
<dbReference type="EMBL" id="RWGY01000011">
    <property type="protein sequence ID" value="TVU30951.1"/>
    <property type="molecule type" value="Genomic_DNA"/>
</dbReference>
<dbReference type="SMART" id="SM00256">
    <property type="entry name" value="FBOX"/>
    <property type="match status" value="1"/>
</dbReference>
<dbReference type="Gramene" id="TVU30951">
    <property type="protein sequence ID" value="TVU30951"/>
    <property type="gene ID" value="EJB05_22609"/>
</dbReference>
<feature type="region of interest" description="Disordered" evidence="1">
    <location>
        <begin position="1"/>
        <end position="33"/>
    </location>
</feature>
<dbReference type="Gene3D" id="3.80.10.10">
    <property type="entry name" value="Ribonuclease Inhibitor"/>
    <property type="match status" value="5"/>
</dbReference>
<dbReference type="SUPFAM" id="SSF52058">
    <property type="entry name" value="L domain-like"/>
    <property type="match status" value="1"/>
</dbReference>
<reference evidence="3 4" key="1">
    <citation type="journal article" date="2019" name="Sci. Rep.">
        <title>A high-quality genome of Eragrostis curvula grass provides insights into Poaceae evolution and supports new strategies to enhance forage quality.</title>
        <authorList>
            <person name="Carballo J."/>
            <person name="Santos B.A.C.M."/>
            <person name="Zappacosta D."/>
            <person name="Garbus I."/>
            <person name="Selva J.P."/>
            <person name="Gallo C.A."/>
            <person name="Diaz A."/>
            <person name="Albertini E."/>
            <person name="Caccamo M."/>
            <person name="Echenique V."/>
        </authorList>
    </citation>
    <scope>NUCLEOTIDE SEQUENCE [LARGE SCALE GENOMIC DNA]</scope>
    <source>
        <strain evidence="4">cv. Victoria</strain>
        <tissue evidence="3">Leaf</tissue>
    </source>
</reference>
<dbReference type="InterPro" id="IPR001810">
    <property type="entry name" value="F-box_dom"/>
</dbReference>
<dbReference type="Pfam" id="PF12937">
    <property type="entry name" value="F-box-like"/>
    <property type="match status" value="1"/>
</dbReference>
<feature type="domain" description="F-box" evidence="2">
    <location>
        <begin position="219"/>
        <end position="259"/>
    </location>
</feature>
<dbReference type="InterPro" id="IPR032675">
    <property type="entry name" value="LRR_dom_sf"/>
</dbReference>
<comment type="caution">
    <text evidence="3">The sequence shown here is derived from an EMBL/GenBank/DDBJ whole genome shotgun (WGS) entry which is preliminary data.</text>
</comment>
<dbReference type="AlphaFoldDB" id="A0A5J9V6E3"/>
<dbReference type="PANTHER" id="PTHR34709:SF57">
    <property type="entry name" value="F-BOX DOMAIN-CONTAINING PROTEIN"/>
    <property type="match status" value="1"/>
</dbReference>
<dbReference type="OrthoDB" id="550575at2759"/>
<dbReference type="InterPro" id="IPR006553">
    <property type="entry name" value="Leu-rich_rpt_Cys-con_subtyp"/>
</dbReference>
<dbReference type="Gene3D" id="1.20.1280.50">
    <property type="match status" value="1"/>
</dbReference>
<feature type="compositionally biased region" description="Acidic residues" evidence="1">
    <location>
        <begin position="19"/>
        <end position="30"/>
    </location>
</feature>
<dbReference type="Proteomes" id="UP000324897">
    <property type="component" value="Chromosome 1"/>
</dbReference>
<sequence>MADGGRMKGVEGAGRGAGDEEEERDEEAREELELALSLGRRGWHLPARQEPAPRSLNWTAVLPEWNPDAAGSSRDAGRGSGGQPTPSLGLRDMLGGVILEGIHASVSAEGEWVDGDEDDEDRDLQNKRLRVRGFGEDSPQHSGVNATPFGSESPFLSIPDEHIHYKPSRSPEHELDFGLSLFPNNGGSESPRDAAYKIVGDAEESGGRNSEDVGIKMDFSDDLLHLIFSFLGQKDLCRAGASCKQWRYASMHDDFWRCLKFENTRISLQNFVDICHRYQNVTELNLYGVMNAELLVMEAIMFLRHLKTLTMGKGQLGEAFFNALAECPLLTTLTINDASLGSGIQEVTVNHDGLRELQIMKCRALRISVRCSQLQILSLRRTGMAHVSLNCPQLLELDFQSCHKLSDNAIRQAATACPLLVKLDMSSCSCVTDETLREIANTCPNLSVLDASNCPNIAFESVKLPMLVDLRLLSCEGITSASMAAIAYSRLLEALQLDNCSLLTSVSLELPHLRNISLVHLRKFADLNLRSPVLSCIKVSRCSALHRVSITSSALQKLVLQKQESLSSLSLQCHNLVDVDLSDCESLTNAICEVFSDGGGCPMLRSLILDNCESLSIVELTSSSLASLSLAGCRSMTLLRLSCPNLQNVNLDGCDHLEGASFCPVGLESLNLGICPKLSVLQVEAPNISILELKGCGVLSEAKINCPRLISLDASFCRQLMDDSLTHMAEACPLIEHLVLSSCLSIGIDGLSSLHCLHKLILLDLSYTFLCNLKPVFDSCPQLKVLKLSACKYLSDSSLNALYREGALPMLVELDLSYSSIGQAAIDDLLACCTNLANVNLNGCTNLQELVCGSDDCGSVDMPVDFCPPDSSPIKNEEISERSGRLLEVLNCTGCPNIKKVVIPSMANYLHLSKINLNLSTNLKEVDLTCSNLYTLNLSNCSSLEVLKLDCPRLINLQLLACTMLQEEELESAISLCSALEILNVHSCPKINALDFGRLRRVCPSLKRIQSSLIS</sequence>
<evidence type="ECO:0000259" key="2">
    <source>
        <dbReference type="SMART" id="SM00256"/>
    </source>
</evidence>
<dbReference type="PANTHER" id="PTHR34709">
    <property type="entry name" value="OS10G0396666 PROTEIN"/>
    <property type="match status" value="1"/>
</dbReference>
<dbReference type="SUPFAM" id="SSF52047">
    <property type="entry name" value="RNI-like"/>
    <property type="match status" value="3"/>
</dbReference>
<dbReference type="Pfam" id="PF24758">
    <property type="entry name" value="LRR_At5g56370"/>
    <property type="match status" value="1"/>
</dbReference>